<name>A0A2K3JY65_TRIPR</name>
<dbReference type="EMBL" id="ASHM01130083">
    <property type="protein sequence ID" value="PNX59003.1"/>
    <property type="molecule type" value="Genomic_DNA"/>
</dbReference>
<reference evidence="1 2" key="1">
    <citation type="journal article" date="2014" name="Am. J. Bot.">
        <title>Genome assembly and annotation for red clover (Trifolium pratense; Fabaceae).</title>
        <authorList>
            <person name="Istvanek J."/>
            <person name="Jaros M."/>
            <person name="Krenek A."/>
            <person name="Repkova J."/>
        </authorList>
    </citation>
    <scope>NUCLEOTIDE SEQUENCE [LARGE SCALE GENOMIC DNA]</scope>
    <source>
        <strain evidence="2">cv. Tatra</strain>
        <tissue evidence="1">Young leaves</tissue>
    </source>
</reference>
<reference evidence="1 2" key="2">
    <citation type="journal article" date="2017" name="Front. Plant Sci.">
        <title>Gene Classification and Mining of Molecular Markers Useful in Red Clover (Trifolium pratense) Breeding.</title>
        <authorList>
            <person name="Istvanek J."/>
            <person name="Dluhosova J."/>
            <person name="Dluhos P."/>
            <person name="Patkova L."/>
            <person name="Nedelnik J."/>
            <person name="Repkova J."/>
        </authorList>
    </citation>
    <scope>NUCLEOTIDE SEQUENCE [LARGE SCALE GENOMIC DNA]</scope>
    <source>
        <strain evidence="2">cv. Tatra</strain>
        <tissue evidence="1">Young leaves</tissue>
    </source>
</reference>
<protein>
    <submittedName>
        <fullName evidence="1">Uncharacterized protein</fullName>
    </submittedName>
</protein>
<evidence type="ECO:0000313" key="1">
    <source>
        <dbReference type="EMBL" id="PNX59003.1"/>
    </source>
</evidence>
<evidence type="ECO:0000313" key="2">
    <source>
        <dbReference type="Proteomes" id="UP000236291"/>
    </source>
</evidence>
<sequence length="52" mass="5651">MANTNTKKEDSSIAKAAQPITPACFNMLGMAMPPRVDAPVKNLAKFTQLLHH</sequence>
<proteinExistence type="predicted"/>
<accession>A0A2K3JY65</accession>
<organism evidence="1 2">
    <name type="scientific">Trifolium pratense</name>
    <name type="common">Red clover</name>
    <dbReference type="NCBI Taxonomy" id="57577"/>
    <lineage>
        <taxon>Eukaryota</taxon>
        <taxon>Viridiplantae</taxon>
        <taxon>Streptophyta</taxon>
        <taxon>Embryophyta</taxon>
        <taxon>Tracheophyta</taxon>
        <taxon>Spermatophyta</taxon>
        <taxon>Magnoliopsida</taxon>
        <taxon>eudicotyledons</taxon>
        <taxon>Gunneridae</taxon>
        <taxon>Pentapetalae</taxon>
        <taxon>rosids</taxon>
        <taxon>fabids</taxon>
        <taxon>Fabales</taxon>
        <taxon>Fabaceae</taxon>
        <taxon>Papilionoideae</taxon>
        <taxon>50 kb inversion clade</taxon>
        <taxon>NPAAA clade</taxon>
        <taxon>Hologalegina</taxon>
        <taxon>IRL clade</taxon>
        <taxon>Trifolieae</taxon>
        <taxon>Trifolium</taxon>
    </lineage>
</organism>
<gene>
    <name evidence="1" type="ORF">L195_g059469</name>
</gene>
<dbReference type="AlphaFoldDB" id="A0A2K3JY65"/>
<dbReference type="Proteomes" id="UP000236291">
    <property type="component" value="Unassembled WGS sequence"/>
</dbReference>
<comment type="caution">
    <text evidence="1">The sequence shown here is derived from an EMBL/GenBank/DDBJ whole genome shotgun (WGS) entry which is preliminary data.</text>
</comment>